<reference evidence="1 2" key="1">
    <citation type="submission" date="2018-06" db="EMBL/GenBank/DDBJ databases">
        <authorList>
            <consortium name="Pathogen Informatics"/>
            <person name="Doyle S."/>
        </authorList>
    </citation>
    <scope>NUCLEOTIDE SEQUENCE [LARGE SCALE GENOMIC DNA]</scope>
    <source>
        <strain evidence="1 2">NCTC4824</strain>
    </source>
</reference>
<dbReference type="Proteomes" id="UP000249134">
    <property type="component" value="Chromosome 1"/>
</dbReference>
<dbReference type="InterPro" id="IPR038449">
    <property type="entry name" value="SirA_sf"/>
</dbReference>
<dbReference type="AlphaFoldDB" id="A0A2X4Z5U9"/>
<protein>
    <submittedName>
        <fullName evidence="1">YneE</fullName>
    </submittedName>
</protein>
<evidence type="ECO:0000313" key="1">
    <source>
        <dbReference type="EMBL" id="SQI59625.1"/>
    </source>
</evidence>
<gene>
    <name evidence="1" type="primary">sirA</name>
    <name evidence="1" type="ORF">NCTC4824_02426</name>
</gene>
<dbReference type="RefSeq" id="WP_066139040.1">
    <property type="nucleotide sequence ID" value="NZ_CBCSGM010000001.1"/>
</dbReference>
<proteinExistence type="predicted"/>
<dbReference type="KEGG" id="blen:NCTC4824_02426"/>
<organism evidence="1 2">
    <name type="scientific">Lederbergia lenta</name>
    <name type="common">Bacillus lentus</name>
    <dbReference type="NCBI Taxonomy" id="1467"/>
    <lineage>
        <taxon>Bacteria</taxon>
        <taxon>Bacillati</taxon>
        <taxon>Bacillota</taxon>
        <taxon>Bacilli</taxon>
        <taxon>Bacillales</taxon>
        <taxon>Bacillaceae</taxon>
        <taxon>Lederbergia</taxon>
    </lineage>
</organism>
<dbReference type="Pfam" id="PF10747">
    <property type="entry name" value="SirA"/>
    <property type="match status" value="1"/>
</dbReference>
<keyword evidence="2" id="KW-1185">Reference proteome</keyword>
<accession>A0A2X4Z5U9</accession>
<dbReference type="InterPro" id="IPR019683">
    <property type="entry name" value="SirA"/>
</dbReference>
<dbReference type="Gene3D" id="3.30.310.250">
    <property type="entry name" value="Sporulation inhibitor of replication protein SirA"/>
    <property type="match status" value="1"/>
</dbReference>
<sequence>MRTYFIYLIEDEVADYFYGREIKFYELFAAKCKVQGELQEIIKKQIQFITKPLPYLELHHHLSSSVQKREMKIKGKTYYIGAPKADKRAELLIGKRCLELHALGDFESESVFFEVLRKFDGRFLAVDIENNRYGWIKAVKERKFV</sequence>
<name>A0A2X4Z5U9_LEDLE</name>
<evidence type="ECO:0000313" key="2">
    <source>
        <dbReference type="Proteomes" id="UP000249134"/>
    </source>
</evidence>
<dbReference type="EMBL" id="LS483476">
    <property type="protein sequence ID" value="SQI59625.1"/>
    <property type="molecule type" value="Genomic_DNA"/>
</dbReference>
<dbReference type="STRING" id="1348624.GCA_001591545_01476"/>